<comment type="caution">
    <text evidence="1">The sequence shown here is derived from an EMBL/GenBank/DDBJ whole genome shotgun (WGS) entry which is preliminary data.</text>
</comment>
<reference evidence="1" key="2">
    <citation type="submission" date="2021-02" db="EMBL/GenBank/DDBJ databases">
        <authorList>
            <person name="Kimball J.A."/>
            <person name="Haas M.W."/>
            <person name="Macchietto M."/>
            <person name="Kono T."/>
            <person name="Duquette J."/>
            <person name="Shao M."/>
        </authorList>
    </citation>
    <scope>NUCLEOTIDE SEQUENCE</scope>
    <source>
        <tissue evidence="1">Fresh leaf tissue</tissue>
    </source>
</reference>
<protein>
    <submittedName>
        <fullName evidence="1">Uncharacterized protein</fullName>
    </submittedName>
</protein>
<dbReference type="EMBL" id="JAAALK010000289">
    <property type="protein sequence ID" value="KAG8049037.1"/>
    <property type="molecule type" value="Genomic_DNA"/>
</dbReference>
<proteinExistence type="predicted"/>
<organism evidence="1 2">
    <name type="scientific">Zizania palustris</name>
    <name type="common">Northern wild rice</name>
    <dbReference type="NCBI Taxonomy" id="103762"/>
    <lineage>
        <taxon>Eukaryota</taxon>
        <taxon>Viridiplantae</taxon>
        <taxon>Streptophyta</taxon>
        <taxon>Embryophyta</taxon>
        <taxon>Tracheophyta</taxon>
        <taxon>Spermatophyta</taxon>
        <taxon>Magnoliopsida</taxon>
        <taxon>Liliopsida</taxon>
        <taxon>Poales</taxon>
        <taxon>Poaceae</taxon>
        <taxon>BOP clade</taxon>
        <taxon>Oryzoideae</taxon>
        <taxon>Oryzeae</taxon>
        <taxon>Zizaniinae</taxon>
        <taxon>Zizania</taxon>
    </lineage>
</organism>
<accession>A0A8J5UXT1</accession>
<keyword evidence="2" id="KW-1185">Reference proteome</keyword>
<gene>
    <name evidence="1" type="ORF">GUJ93_ZPchr0009g85</name>
</gene>
<dbReference type="Proteomes" id="UP000729402">
    <property type="component" value="Unassembled WGS sequence"/>
</dbReference>
<evidence type="ECO:0000313" key="1">
    <source>
        <dbReference type="EMBL" id="KAG8049037.1"/>
    </source>
</evidence>
<dbReference type="AlphaFoldDB" id="A0A8J5UXT1"/>
<name>A0A8J5UXT1_ZIZPA</name>
<evidence type="ECO:0000313" key="2">
    <source>
        <dbReference type="Proteomes" id="UP000729402"/>
    </source>
</evidence>
<sequence>MRAAWLAVGGWTSDSWRRARRVDVSAVLAGGVPRARRRRRWLVVCASAQAMSGGVRVGAALAGGVRLCASAVP</sequence>
<reference evidence="1" key="1">
    <citation type="journal article" date="2021" name="bioRxiv">
        <title>Whole Genome Assembly and Annotation of Northern Wild Rice, Zizania palustris L., Supports a Whole Genome Duplication in the Zizania Genus.</title>
        <authorList>
            <person name="Haas M."/>
            <person name="Kono T."/>
            <person name="Macchietto M."/>
            <person name="Millas R."/>
            <person name="McGilp L."/>
            <person name="Shao M."/>
            <person name="Duquette J."/>
            <person name="Hirsch C.N."/>
            <person name="Kimball J."/>
        </authorList>
    </citation>
    <scope>NUCLEOTIDE SEQUENCE</scope>
    <source>
        <tissue evidence="1">Fresh leaf tissue</tissue>
    </source>
</reference>